<evidence type="ECO:0000256" key="3">
    <source>
        <dbReference type="ARBA" id="ARBA00022475"/>
    </source>
</evidence>
<evidence type="ECO:0000256" key="6">
    <source>
        <dbReference type="ARBA" id="ARBA00022967"/>
    </source>
</evidence>
<dbReference type="SUPFAM" id="SSF52540">
    <property type="entry name" value="P-loop containing nucleoside triphosphate hydrolases"/>
    <property type="match status" value="2"/>
</dbReference>
<keyword evidence="4" id="KW-0547">Nucleotide-binding</keyword>
<dbReference type="InterPro" id="IPR027417">
    <property type="entry name" value="P-loop_NTPase"/>
</dbReference>
<evidence type="ECO:0000256" key="7">
    <source>
        <dbReference type="ARBA" id="ARBA00023136"/>
    </source>
</evidence>
<protein>
    <recommendedName>
        <fullName evidence="8">ABC transporter domain-containing protein</fullName>
    </recommendedName>
</protein>
<evidence type="ECO:0000256" key="2">
    <source>
        <dbReference type="ARBA" id="ARBA00022448"/>
    </source>
</evidence>
<comment type="caution">
    <text evidence="9">The sequence shown here is derived from an EMBL/GenBank/DDBJ whole genome shotgun (WGS) entry which is preliminary data.</text>
</comment>
<proteinExistence type="predicted"/>
<evidence type="ECO:0000256" key="1">
    <source>
        <dbReference type="ARBA" id="ARBA00004202"/>
    </source>
</evidence>
<keyword evidence="7" id="KW-0472">Membrane</keyword>
<dbReference type="Gene3D" id="3.40.50.300">
    <property type="entry name" value="P-loop containing nucleotide triphosphate hydrolases"/>
    <property type="match status" value="2"/>
</dbReference>
<name>A0A660S861_UNCT6</name>
<dbReference type="PROSITE" id="PS50893">
    <property type="entry name" value="ABC_TRANSPORTER_2"/>
    <property type="match status" value="2"/>
</dbReference>
<dbReference type="GO" id="GO:0016887">
    <property type="term" value="F:ATP hydrolysis activity"/>
    <property type="evidence" value="ECO:0007669"/>
    <property type="project" value="InterPro"/>
</dbReference>
<dbReference type="InterPro" id="IPR003593">
    <property type="entry name" value="AAA+_ATPase"/>
</dbReference>
<keyword evidence="5" id="KW-0067">ATP-binding</keyword>
<dbReference type="Proteomes" id="UP000282321">
    <property type="component" value="Unassembled WGS sequence"/>
</dbReference>
<dbReference type="SMART" id="SM00382">
    <property type="entry name" value="AAA"/>
    <property type="match status" value="2"/>
</dbReference>
<dbReference type="InterPro" id="IPR003439">
    <property type="entry name" value="ABC_transporter-like_ATP-bd"/>
</dbReference>
<keyword evidence="6" id="KW-1278">Translocase</keyword>
<gene>
    <name evidence="9" type="ORF">DRP44_04800</name>
</gene>
<feature type="domain" description="ABC transporter" evidence="8">
    <location>
        <begin position="3"/>
        <end position="237"/>
    </location>
</feature>
<dbReference type="PANTHER" id="PTHR43553:SF27">
    <property type="entry name" value="ENERGY-COUPLING FACTOR TRANSPORTER ATP-BINDING PROTEIN ECFA2"/>
    <property type="match status" value="1"/>
</dbReference>
<keyword evidence="2" id="KW-0813">Transport</keyword>
<dbReference type="AlphaFoldDB" id="A0A660S861"/>
<reference evidence="9 10" key="1">
    <citation type="submission" date="2018-06" db="EMBL/GenBank/DDBJ databases">
        <title>Extensive metabolic versatility and redundancy in microbially diverse, dynamic hydrothermal sediments.</title>
        <authorList>
            <person name="Dombrowski N."/>
            <person name="Teske A."/>
            <person name="Baker B.J."/>
        </authorList>
    </citation>
    <scope>NUCLEOTIDE SEQUENCE [LARGE SCALE GENOMIC DNA]</scope>
    <source>
        <strain evidence="9">B35_G9</strain>
    </source>
</reference>
<dbReference type="GO" id="GO:0042626">
    <property type="term" value="F:ATPase-coupled transmembrane transporter activity"/>
    <property type="evidence" value="ECO:0007669"/>
    <property type="project" value="TreeGrafter"/>
</dbReference>
<organism evidence="9 10">
    <name type="scientific">candidate division TA06 bacterium</name>
    <dbReference type="NCBI Taxonomy" id="2250710"/>
    <lineage>
        <taxon>Bacteria</taxon>
        <taxon>Bacteria division TA06</taxon>
    </lineage>
</organism>
<evidence type="ECO:0000313" key="10">
    <source>
        <dbReference type="Proteomes" id="UP000282321"/>
    </source>
</evidence>
<dbReference type="GO" id="GO:0043190">
    <property type="term" value="C:ATP-binding cassette (ABC) transporter complex"/>
    <property type="evidence" value="ECO:0007669"/>
    <property type="project" value="TreeGrafter"/>
</dbReference>
<dbReference type="InterPro" id="IPR015856">
    <property type="entry name" value="ABC_transpr_CbiO/EcfA_su"/>
</dbReference>
<evidence type="ECO:0000256" key="5">
    <source>
        <dbReference type="ARBA" id="ARBA00022840"/>
    </source>
</evidence>
<feature type="domain" description="ABC transporter" evidence="8">
    <location>
        <begin position="272"/>
        <end position="517"/>
    </location>
</feature>
<dbReference type="PANTHER" id="PTHR43553">
    <property type="entry name" value="HEAVY METAL TRANSPORTER"/>
    <property type="match status" value="1"/>
</dbReference>
<dbReference type="Pfam" id="PF00005">
    <property type="entry name" value="ABC_tran"/>
    <property type="match status" value="2"/>
</dbReference>
<dbReference type="InterPro" id="IPR050095">
    <property type="entry name" value="ECF_ABC_transporter_ATP-bd"/>
</dbReference>
<dbReference type="EMBL" id="QNBC01000055">
    <property type="protein sequence ID" value="RKX66127.1"/>
    <property type="molecule type" value="Genomic_DNA"/>
</dbReference>
<sequence>MGINVSTLSLQIEGKKILRNITFFVGEGENVLILGPSGAGKTSLINVLTGIIPNNIPGKIEGKIEIDGISPEHQREKFIERAGIIFQNPDDMFATLKVEDEIAFSLERRGVSPEAIEKKIKYVLKEMCLEGFEAREIATLSGGEKQKLAVACVEATEPKYLFLDEPTALLDPLSTDKFFSFLHRTKRQFIIVEHKIDRIADLISKVVLINENGEMEYYGKPSGLFKSCKKSRYYKPKLINISCALKKRGLIDKITDDRGEIENAVKKNMSKFQKTKIKKHIGGNVISEIKGLEFSYANRLFQYGNYVIFGGKIHVILGNNGVGKTTLLNIIAGFEMGYSGEIRLFGSELRNIKRDFLYKNIGYVFQNPETMFFHNTVKEEIDYMKKHSYLNENEAAEWLEIFHLEKTLELSPFNISTGEKRRLSILLMVLGGKKLLLIDEPTFGQDYETKIKTIELLKKVREKGISMIVVTHDTDVAFDIGDFITVMKNSGHLKTFVKGDKEILSELKKKDPVIEITEGIIKEDENFPLLLTVEQWEEYCENNL</sequence>
<dbReference type="GO" id="GO:0005524">
    <property type="term" value="F:ATP binding"/>
    <property type="evidence" value="ECO:0007669"/>
    <property type="project" value="UniProtKB-KW"/>
</dbReference>
<evidence type="ECO:0000259" key="8">
    <source>
        <dbReference type="PROSITE" id="PS50893"/>
    </source>
</evidence>
<accession>A0A660S861</accession>
<keyword evidence="3" id="KW-1003">Cell membrane</keyword>
<evidence type="ECO:0000313" key="9">
    <source>
        <dbReference type="EMBL" id="RKX66127.1"/>
    </source>
</evidence>
<dbReference type="CDD" id="cd03225">
    <property type="entry name" value="ABC_cobalt_CbiO_domain1"/>
    <property type="match status" value="2"/>
</dbReference>
<evidence type="ECO:0000256" key="4">
    <source>
        <dbReference type="ARBA" id="ARBA00022741"/>
    </source>
</evidence>
<comment type="subcellular location">
    <subcellularLocation>
        <location evidence="1">Cell membrane</location>
        <topology evidence="1">Peripheral membrane protein</topology>
    </subcellularLocation>
</comment>